<sequence length="96" mass="11289">MVHPPLQDLWNLLCQAYIDEPPNPEDGDLQFSDDMWWIKDQVFVPENFFSQFLKDYHDVSLLGHPGSFKTLKAISQTMTWMGIRKDVLNYTKDPQD</sequence>
<feature type="domain" description="Integrase zinc-binding" evidence="1">
    <location>
        <begin position="44"/>
        <end position="92"/>
    </location>
</feature>
<evidence type="ECO:0000259" key="1">
    <source>
        <dbReference type="Pfam" id="PF17921"/>
    </source>
</evidence>
<dbReference type="Pfam" id="PF17921">
    <property type="entry name" value="Integrase_H2C2"/>
    <property type="match status" value="1"/>
</dbReference>
<dbReference type="VEuPathDB" id="FungiDB:VP01_560g3"/>
<evidence type="ECO:0000313" key="2">
    <source>
        <dbReference type="EMBL" id="KNZ48510.1"/>
    </source>
</evidence>
<evidence type="ECO:0000313" key="3">
    <source>
        <dbReference type="Proteomes" id="UP000037035"/>
    </source>
</evidence>
<proteinExistence type="predicted"/>
<dbReference type="Proteomes" id="UP000037035">
    <property type="component" value="Unassembled WGS sequence"/>
</dbReference>
<name>A0A0L6UL23_9BASI</name>
<dbReference type="EMBL" id="LAVV01010841">
    <property type="protein sequence ID" value="KNZ48510.1"/>
    <property type="molecule type" value="Genomic_DNA"/>
</dbReference>
<comment type="caution">
    <text evidence="2">The sequence shown here is derived from an EMBL/GenBank/DDBJ whole genome shotgun (WGS) entry which is preliminary data.</text>
</comment>
<keyword evidence="3" id="KW-1185">Reference proteome</keyword>
<dbReference type="Gene3D" id="1.10.340.70">
    <property type="match status" value="1"/>
</dbReference>
<dbReference type="AlphaFoldDB" id="A0A0L6UL23"/>
<reference evidence="2 3" key="1">
    <citation type="submission" date="2015-08" db="EMBL/GenBank/DDBJ databases">
        <title>Next Generation Sequencing and Analysis of the Genome of Puccinia sorghi L Schw, the Causal Agent of Maize Common Rust.</title>
        <authorList>
            <person name="Rochi L."/>
            <person name="Burguener G."/>
            <person name="Darino M."/>
            <person name="Turjanski A."/>
            <person name="Kreff E."/>
            <person name="Dieguez M.J."/>
            <person name="Sacco F."/>
        </authorList>
    </citation>
    <scope>NUCLEOTIDE SEQUENCE [LARGE SCALE GENOMIC DNA]</scope>
    <source>
        <strain evidence="2 3">RO10H11247</strain>
    </source>
</reference>
<accession>A0A0L6UL23</accession>
<organism evidence="2 3">
    <name type="scientific">Puccinia sorghi</name>
    <dbReference type="NCBI Taxonomy" id="27349"/>
    <lineage>
        <taxon>Eukaryota</taxon>
        <taxon>Fungi</taxon>
        <taxon>Dikarya</taxon>
        <taxon>Basidiomycota</taxon>
        <taxon>Pucciniomycotina</taxon>
        <taxon>Pucciniomycetes</taxon>
        <taxon>Pucciniales</taxon>
        <taxon>Pucciniaceae</taxon>
        <taxon>Puccinia</taxon>
    </lineage>
</organism>
<gene>
    <name evidence="2" type="ORF">VP01_560g3</name>
</gene>
<protein>
    <recommendedName>
        <fullName evidence="1">Integrase zinc-binding domain-containing protein</fullName>
    </recommendedName>
</protein>
<dbReference type="InterPro" id="IPR041588">
    <property type="entry name" value="Integrase_H2C2"/>
</dbReference>